<dbReference type="RefSeq" id="WP_147757638.1">
    <property type="nucleotide sequence ID" value="NZ_SAXT01000001.1"/>
</dbReference>
<protein>
    <submittedName>
        <fullName evidence="1">Glycosyltransferase</fullName>
    </submittedName>
</protein>
<dbReference type="InterPro" id="IPR029044">
    <property type="entry name" value="Nucleotide-diphossugar_trans"/>
</dbReference>
<dbReference type="Proteomes" id="UP000325116">
    <property type="component" value="Unassembled WGS sequence"/>
</dbReference>
<dbReference type="PANTHER" id="PTHR36529">
    <property type="entry name" value="SLL1095 PROTEIN"/>
    <property type="match status" value="1"/>
</dbReference>
<gene>
    <name evidence="1" type="ORF">EPJ80_01680</name>
</gene>
<comment type="caution">
    <text evidence="1">The sequence shown here is derived from an EMBL/GenBank/DDBJ whole genome shotgun (WGS) entry which is preliminary data.</text>
</comment>
<dbReference type="InterPro" id="IPR018641">
    <property type="entry name" value="Trfase_1_rSAM/seldom-assoc"/>
</dbReference>
<evidence type="ECO:0000313" key="2">
    <source>
        <dbReference type="Proteomes" id="UP000325116"/>
    </source>
</evidence>
<organism evidence="1 2">
    <name type="scientific">Brachyspira aalborgi</name>
    <dbReference type="NCBI Taxonomy" id="29522"/>
    <lineage>
        <taxon>Bacteria</taxon>
        <taxon>Pseudomonadati</taxon>
        <taxon>Spirochaetota</taxon>
        <taxon>Spirochaetia</taxon>
        <taxon>Brachyspirales</taxon>
        <taxon>Brachyspiraceae</taxon>
        <taxon>Brachyspira</taxon>
    </lineage>
</organism>
<dbReference type="AlphaFoldDB" id="A0A5C8CKW0"/>
<accession>A0A5C8CKW0</accession>
<dbReference type="Gene3D" id="3.90.550.10">
    <property type="entry name" value="Spore Coat Polysaccharide Biosynthesis Protein SpsA, Chain A"/>
    <property type="match status" value="1"/>
</dbReference>
<keyword evidence="1" id="KW-0808">Transferase</keyword>
<reference evidence="1 2" key="1">
    <citation type="journal article" date="1992" name="Lakartidningen">
        <title>[Penicillin V and not amoxicillin is the first choice preparation in acute otitis].</title>
        <authorList>
            <person name="Kamme C."/>
            <person name="Lundgren K."/>
            <person name="Prellner K."/>
        </authorList>
    </citation>
    <scope>NUCLEOTIDE SEQUENCE [LARGE SCALE GENOMIC DNA]</scope>
    <source>
        <strain evidence="1 2">W1</strain>
    </source>
</reference>
<proteinExistence type="predicted"/>
<name>A0A5C8CKW0_9SPIR</name>
<dbReference type="Pfam" id="PF09837">
    <property type="entry name" value="DUF2064"/>
    <property type="match status" value="1"/>
</dbReference>
<dbReference type="EMBL" id="SAXT01000001">
    <property type="protein sequence ID" value="TXJ13478.1"/>
    <property type="molecule type" value="Genomic_DNA"/>
</dbReference>
<dbReference type="NCBIfam" id="TIGR04282">
    <property type="entry name" value="glyco_like_cofC"/>
    <property type="match status" value="1"/>
</dbReference>
<sequence>MSKNGLIIFTRIPEAGKTKTRLQSKLSKEECANLHKCFLKDIYDIFVNLSDIDIIISHTEEGDLNILKNIFYKENLYIKQCGNNLNEKMYNAIKEVLSLKYDKCVLIGADIPEINEDDIINAFNLLNNNDFIFGASYDGGYYLVGMKEANDIIFKSGSGNLKDIINIVESNNLKYGLTNKKHDIDEYEDLIDLSKRININDNKLKNTKIFLKEIEVI</sequence>
<dbReference type="SUPFAM" id="SSF53448">
    <property type="entry name" value="Nucleotide-diphospho-sugar transferases"/>
    <property type="match status" value="1"/>
</dbReference>
<evidence type="ECO:0000313" key="1">
    <source>
        <dbReference type="EMBL" id="TXJ13478.1"/>
    </source>
</evidence>
<dbReference type="PANTHER" id="PTHR36529:SF1">
    <property type="entry name" value="GLYCOSYLTRANSFERASE"/>
    <property type="match status" value="1"/>
</dbReference>
<dbReference type="GO" id="GO:0016740">
    <property type="term" value="F:transferase activity"/>
    <property type="evidence" value="ECO:0007669"/>
    <property type="project" value="UniProtKB-KW"/>
</dbReference>